<feature type="transmembrane region" description="Helical" evidence="10">
    <location>
        <begin position="329"/>
        <end position="353"/>
    </location>
</feature>
<dbReference type="GO" id="GO:0034204">
    <property type="term" value="P:lipid translocation"/>
    <property type="evidence" value="ECO:0007669"/>
    <property type="project" value="TreeGrafter"/>
</dbReference>
<keyword evidence="7 10" id="KW-0472">Membrane</keyword>
<name>A0AA37TCU0_9GAMM</name>
<dbReference type="GO" id="GO:0009252">
    <property type="term" value="P:peptidoglycan biosynthetic process"/>
    <property type="evidence" value="ECO:0007669"/>
    <property type="project" value="UniProtKB-UniRule"/>
</dbReference>
<proteinExistence type="inferred from homology"/>
<dbReference type="GO" id="GO:0071555">
    <property type="term" value="P:cell wall organization"/>
    <property type="evidence" value="ECO:0007669"/>
    <property type="project" value="UniProtKB-UniRule"/>
</dbReference>
<dbReference type="GO" id="GO:0005886">
    <property type="term" value="C:plasma membrane"/>
    <property type="evidence" value="ECO:0007669"/>
    <property type="project" value="UniProtKB-SubCell"/>
</dbReference>
<evidence type="ECO:0000256" key="8">
    <source>
        <dbReference type="ARBA" id="ARBA00060041"/>
    </source>
</evidence>
<sequence length="533" mass="58219">MDPSDKSSQPDSIKKQSGILRSSTVVSVMTMLSRILGLVRDVAFARFIGAEAGADAFYVAFKIPNFFRRLFAEGAFSQAFVPVLSEYREKGAHDEVKAFINYVAGNLGLVLALFTFLAVVGAPIVALIFAPGFSGDDSKLALTTDLVRITFPYLMLISLTGFAGAVLNSYDRFDIPAITPIWLNVCLITAAIVISPHFDEPVFALAWGVFVAGVIQLVFQLPFLAQLQLLPRPAVNWGHEGVRRVLKLMGPAIFGVSVSQLNLLLDTVLASFLPTGSVSWLYYSDRLSELPLGVFAVAIGTVILPNLSRMHASESPERFSSTLDWALRMIILIAVPAAMALIILGEAILTTLFHYGKTTTHDIHMACWSLRAYALGLLAFMLIKVLAPGYFARQDTATPVRIGIVAMVSNMVLNVIFVAPLYFWFNLGHVGLALATSASAFINAVLLLKGLRRDRVYIPRPGWMRVILQQLVANAAMVLVLFIGLSLAGDWLTMSVVDRVFQLLLMCVLGAIAYVSGLFLTGFRLRHLRPSSM</sequence>
<evidence type="ECO:0000256" key="2">
    <source>
        <dbReference type="ARBA" id="ARBA00022475"/>
    </source>
</evidence>
<comment type="function">
    <text evidence="8 10 11">Involved in peptidoglycan biosynthesis. Transports lipid-linked peptidoglycan precursors from the inner to the outer leaflet of the cytoplasmic membrane.</text>
</comment>
<keyword evidence="10 11" id="KW-0961">Cell wall biogenesis/degradation</keyword>
<protein>
    <recommendedName>
        <fullName evidence="10">Probable lipid II flippase MurJ</fullName>
    </recommendedName>
</protein>
<keyword evidence="6 10" id="KW-1133">Transmembrane helix</keyword>
<feature type="transmembrane region" description="Helical" evidence="10">
    <location>
        <begin position="471"/>
        <end position="488"/>
    </location>
</feature>
<evidence type="ECO:0000256" key="6">
    <source>
        <dbReference type="ARBA" id="ARBA00022989"/>
    </source>
</evidence>
<organism evidence="12 13">
    <name type="scientific">Marinibactrum halimedae</name>
    <dbReference type="NCBI Taxonomy" id="1444977"/>
    <lineage>
        <taxon>Bacteria</taxon>
        <taxon>Pseudomonadati</taxon>
        <taxon>Pseudomonadota</taxon>
        <taxon>Gammaproteobacteria</taxon>
        <taxon>Cellvibrionales</taxon>
        <taxon>Cellvibrionaceae</taxon>
        <taxon>Marinibactrum</taxon>
    </lineage>
</organism>
<keyword evidence="2 10" id="KW-1003">Cell membrane</keyword>
<feature type="transmembrane region" description="Helical" evidence="10">
    <location>
        <begin position="404"/>
        <end position="425"/>
    </location>
</feature>
<feature type="transmembrane region" description="Helical" evidence="10">
    <location>
        <begin position="107"/>
        <end position="130"/>
    </location>
</feature>
<dbReference type="PANTHER" id="PTHR47019">
    <property type="entry name" value="LIPID II FLIPPASE MURJ"/>
    <property type="match status" value="1"/>
</dbReference>
<dbReference type="InterPro" id="IPR051050">
    <property type="entry name" value="Lipid_II_flippase_MurJ/MviN"/>
</dbReference>
<dbReference type="PRINTS" id="PR01806">
    <property type="entry name" value="VIRFACTRMVIN"/>
</dbReference>
<feature type="transmembrane region" description="Helical" evidence="10">
    <location>
        <begin position="181"/>
        <end position="198"/>
    </location>
</feature>
<dbReference type="InterPro" id="IPR004268">
    <property type="entry name" value="MurJ"/>
</dbReference>
<evidence type="ECO:0000256" key="5">
    <source>
        <dbReference type="ARBA" id="ARBA00022984"/>
    </source>
</evidence>
<keyword evidence="5 10" id="KW-0573">Peptidoglycan synthesis</keyword>
<comment type="pathway">
    <text evidence="10">Cell wall biogenesis; peptidoglycan biosynthesis.</text>
</comment>
<keyword evidence="10 11" id="KW-0813">Transport</keyword>
<evidence type="ECO:0000256" key="4">
    <source>
        <dbReference type="ARBA" id="ARBA00022960"/>
    </source>
</evidence>
<dbReference type="AlphaFoldDB" id="A0AA37TCU0"/>
<reference evidence="12 13" key="1">
    <citation type="journal article" date="2014" name="Int. J. Syst. Evol. Microbiol.">
        <title>Complete genome sequence of Corynebacterium casei LMG S-19264T (=DSM 44701T), isolated from a smear-ripened cheese.</title>
        <authorList>
            <consortium name="US DOE Joint Genome Institute (JGI-PGF)"/>
            <person name="Walter F."/>
            <person name="Albersmeier A."/>
            <person name="Kalinowski J."/>
            <person name="Ruckert C."/>
        </authorList>
    </citation>
    <scope>NUCLEOTIDE SEQUENCE [LARGE SCALE GENOMIC DNA]</scope>
    <source>
        <strain evidence="12 13">NBRC 110095</strain>
    </source>
</reference>
<dbReference type="NCBIfam" id="TIGR01695">
    <property type="entry name" value="murJ_mviN"/>
    <property type="match status" value="1"/>
</dbReference>
<gene>
    <name evidence="12" type="primary">mviN</name>
    <name evidence="10" type="synonym">murJ</name>
    <name evidence="12" type="ORF">GCM10007877_37500</name>
</gene>
<comment type="subcellular location">
    <subcellularLocation>
        <location evidence="10">Cell inner membrane</location>
        <topology evidence="10">Multi-pass membrane protein</topology>
    </subcellularLocation>
    <subcellularLocation>
        <location evidence="1">Cell membrane</location>
        <topology evidence="1">Multi-pass membrane protein</topology>
    </subcellularLocation>
</comment>
<keyword evidence="13" id="KW-1185">Reference proteome</keyword>
<keyword evidence="3 10" id="KW-0812">Transmembrane</keyword>
<keyword evidence="10" id="KW-0997">Cell inner membrane</keyword>
<comment type="caution">
    <text evidence="12">The sequence shown here is derived from an EMBL/GenBank/DDBJ whole genome shotgun (WGS) entry which is preliminary data.</text>
</comment>
<feature type="transmembrane region" description="Helical" evidence="10">
    <location>
        <begin position="290"/>
        <end position="308"/>
    </location>
</feature>
<evidence type="ECO:0000256" key="7">
    <source>
        <dbReference type="ARBA" id="ARBA00023136"/>
    </source>
</evidence>
<dbReference type="EMBL" id="BSPD01000095">
    <property type="protein sequence ID" value="GLS28031.1"/>
    <property type="molecule type" value="Genomic_DNA"/>
</dbReference>
<accession>A0AA37TCU0</accession>
<feature type="transmembrane region" description="Helical" evidence="10">
    <location>
        <begin position="150"/>
        <end position="169"/>
    </location>
</feature>
<evidence type="ECO:0000256" key="3">
    <source>
        <dbReference type="ARBA" id="ARBA00022692"/>
    </source>
</evidence>
<feature type="transmembrane region" description="Helical" evidence="10">
    <location>
        <begin position="373"/>
        <end position="392"/>
    </location>
</feature>
<feature type="transmembrane region" description="Helical" evidence="10">
    <location>
        <begin position="431"/>
        <end position="451"/>
    </location>
</feature>
<evidence type="ECO:0000256" key="10">
    <source>
        <dbReference type="HAMAP-Rule" id="MF_02078"/>
    </source>
</evidence>
<keyword evidence="4 10" id="KW-0133">Cell shape</keyword>
<dbReference type="Pfam" id="PF03023">
    <property type="entry name" value="MurJ"/>
    <property type="match status" value="1"/>
</dbReference>
<dbReference type="Proteomes" id="UP001156870">
    <property type="component" value="Unassembled WGS sequence"/>
</dbReference>
<dbReference type="PANTHER" id="PTHR47019:SF1">
    <property type="entry name" value="LIPID II FLIPPASE MURJ"/>
    <property type="match status" value="1"/>
</dbReference>
<evidence type="ECO:0000256" key="9">
    <source>
        <dbReference type="ARBA" id="ARBA00061532"/>
    </source>
</evidence>
<evidence type="ECO:0000256" key="1">
    <source>
        <dbReference type="ARBA" id="ARBA00004651"/>
    </source>
</evidence>
<dbReference type="HAMAP" id="MF_02078">
    <property type="entry name" value="MurJ_MviN"/>
    <property type="match status" value="1"/>
</dbReference>
<evidence type="ECO:0000313" key="13">
    <source>
        <dbReference type="Proteomes" id="UP001156870"/>
    </source>
</evidence>
<feature type="transmembrane region" description="Helical" evidence="10">
    <location>
        <begin position="500"/>
        <end position="523"/>
    </location>
</feature>
<dbReference type="GO" id="GO:0015648">
    <property type="term" value="F:lipid-linked peptidoglycan transporter activity"/>
    <property type="evidence" value="ECO:0007669"/>
    <property type="project" value="UniProtKB-UniRule"/>
</dbReference>
<feature type="transmembrane region" description="Helical" evidence="10">
    <location>
        <begin position="248"/>
        <end position="270"/>
    </location>
</feature>
<feature type="transmembrane region" description="Helical" evidence="10">
    <location>
        <begin position="204"/>
        <end position="227"/>
    </location>
</feature>
<evidence type="ECO:0000313" key="12">
    <source>
        <dbReference type="EMBL" id="GLS28031.1"/>
    </source>
</evidence>
<dbReference type="CDD" id="cd13123">
    <property type="entry name" value="MATE_MurJ_like"/>
    <property type="match status" value="1"/>
</dbReference>
<dbReference type="PIRSF" id="PIRSF002869">
    <property type="entry name" value="MviN"/>
    <property type="match status" value="1"/>
</dbReference>
<evidence type="ECO:0000256" key="11">
    <source>
        <dbReference type="PIRNR" id="PIRNR002869"/>
    </source>
</evidence>
<dbReference type="RefSeq" id="WP_269783213.1">
    <property type="nucleotide sequence ID" value="NZ_BSPD01000095.1"/>
</dbReference>
<comment type="similarity">
    <text evidence="9 10 11">Belongs to the MurJ/MviN family.</text>
</comment>
<dbReference type="GO" id="GO:0008360">
    <property type="term" value="P:regulation of cell shape"/>
    <property type="evidence" value="ECO:0007669"/>
    <property type="project" value="UniProtKB-UniRule"/>
</dbReference>